<keyword evidence="1" id="KW-0472">Membrane</keyword>
<keyword evidence="1" id="KW-1133">Transmembrane helix</keyword>
<feature type="domain" description="Transcobalamin-like C-terminal" evidence="2">
    <location>
        <begin position="121"/>
        <end position="163"/>
    </location>
</feature>
<gene>
    <name evidence="3" type="ORF">A2633_04365</name>
</gene>
<comment type="caution">
    <text evidence="3">The sequence shown here is derived from an EMBL/GenBank/DDBJ whole genome shotgun (WGS) entry which is preliminary data.</text>
</comment>
<dbReference type="AlphaFoldDB" id="A0A1G2K345"/>
<feature type="transmembrane region" description="Helical" evidence="1">
    <location>
        <begin position="27"/>
        <end position="45"/>
    </location>
</feature>
<dbReference type="InterPro" id="IPR027954">
    <property type="entry name" value="Transcobalamin-like_C"/>
</dbReference>
<accession>A0A1G2K345</accession>
<evidence type="ECO:0000259" key="2">
    <source>
        <dbReference type="Pfam" id="PF14478"/>
    </source>
</evidence>
<reference evidence="3 4" key="1">
    <citation type="journal article" date="2016" name="Nat. Commun.">
        <title>Thousands of microbial genomes shed light on interconnected biogeochemical processes in an aquifer system.</title>
        <authorList>
            <person name="Anantharaman K."/>
            <person name="Brown C.T."/>
            <person name="Hug L.A."/>
            <person name="Sharon I."/>
            <person name="Castelle C.J."/>
            <person name="Probst A.J."/>
            <person name="Thomas B.C."/>
            <person name="Singh A."/>
            <person name="Wilkins M.J."/>
            <person name="Karaoz U."/>
            <person name="Brodie E.L."/>
            <person name="Williams K.H."/>
            <person name="Hubbard S.S."/>
            <person name="Banfield J.F."/>
        </authorList>
    </citation>
    <scope>NUCLEOTIDE SEQUENCE [LARGE SCALE GENOMIC DNA]</scope>
</reference>
<proteinExistence type="predicted"/>
<keyword evidence="1" id="KW-0812">Transmembrane</keyword>
<sequence>MRYNKDRKKGEKILFIMKKIKENLGSAMRWCLIGVAFVWAVWYTFGQVRTFNLEMEKISQETAQMVILKGNPPKTRVVIDYGNGKTRSFEGMVAGRTELQKVFLGIEHAGRLSLSFGDNKITAVDGVRNSAKSWSYYINDVKQMGGVAEKQTKAGDLIVLKYE</sequence>
<evidence type="ECO:0000256" key="1">
    <source>
        <dbReference type="SAM" id="Phobius"/>
    </source>
</evidence>
<dbReference type="EMBL" id="MHQC01000049">
    <property type="protein sequence ID" value="OGZ93837.1"/>
    <property type="molecule type" value="Genomic_DNA"/>
</dbReference>
<organism evidence="3 4">
    <name type="scientific">Candidatus Sungbacteria bacterium RIFCSPHIGHO2_01_FULL_47_32</name>
    <dbReference type="NCBI Taxonomy" id="1802264"/>
    <lineage>
        <taxon>Bacteria</taxon>
        <taxon>Candidatus Sungiibacteriota</taxon>
    </lineage>
</organism>
<dbReference type="Proteomes" id="UP000177152">
    <property type="component" value="Unassembled WGS sequence"/>
</dbReference>
<protein>
    <recommendedName>
        <fullName evidence="2">Transcobalamin-like C-terminal domain-containing protein</fullName>
    </recommendedName>
</protein>
<evidence type="ECO:0000313" key="3">
    <source>
        <dbReference type="EMBL" id="OGZ93837.1"/>
    </source>
</evidence>
<name>A0A1G2K345_9BACT</name>
<dbReference type="Pfam" id="PF14478">
    <property type="entry name" value="DUF4430"/>
    <property type="match status" value="1"/>
</dbReference>
<evidence type="ECO:0000313" key="4">
    <source>
        <dbReference type="Proteomes" id="UP000177152"/>
    </source>
</evidence>